<evidence type="ECO:0000256" key="1">
    <source>
        <dbReference type="ARBA" id="ARBA00002684"/>
    </source>
</evidence>
<dbReference type="AlphaFoldDB" id="U2XP29"/>
<evidence type="ECO:0000256" key="14">
    <source>
        <dbReference type="RuleBase" id="RU003923"/>
    </source>
</evidence>
<comment type="similarity">
    <text evidence="3 14">Belongs to the GSP F family.</text>
</comment>
<dbReference type="eggNOG" id="COG1459">
    <property type="taxonomic scope" value="Bacteria"/>
</dbReference>
<keyword evidence="9" id="KW-0106">Calcium</keyword>
<dbReference type="InterPro" id="IPR001992">
    <property type="entry name" value="T2SS_GspF/T4SS_PilC_CS"/>
</dbReference>
<feature type="domain" description="Type II secretion system protein GspF" evidence="16">
    <location>
        <begin position="89"/>
        <end position="211"/>
    </location>
</feature>
<keyword evidence="5" id="KW-1003">Cell membrane</keyword>
<evidence type="ECO:0000256" key="13">
    <source>
        <dbReference type="ARBA" id="ARBA00030750"/>
    </source>
</evidence>
<feature type="domain" description="Type II secretion system protein GspF" evidence="16">
    <location>
        <begin position="291"/>
        <end position="413"/>
    </location>
</feature>
<dbReference type="InterPro" id="IPR003004">
    <property type="entry name" value="GspF/PilC"/>
</dbReference>
<dbReference type="PROSITE" id="PS00874">
    <property type="entry name" value="T2SP_F"/>
    <property type="match status" value="1"/>
</dbReference>
<feature type="transmembrane region" description="Helical" evidence="15">
    <location>
        <begin position="394"/>
        <end position="415"/>
    </location>
</feature>
<keyword evidence="7 14" id="KW-0812">Transmembrane</keyword>
<dbReference type="EMBL" id="AWXE01000004">
    <property type="protein sequence ID" value="ERL46877.1"/>
    <property type="molecule type" value="Genomic_DNA"/>
</dbReference>
<dbReference type="PRINTS" id="PR00812">
    <property type="entry name" value="BCTERIALGSPF"/>
</dbReference>
<feature type="transmembrane region" description="Helical" evidence="15">
    <location>
        <begin position="230"/>
        <end position="258"/>
    </location>
</feature>
<evidence type="ECO:0000256" key="4">
    <source>
        <dbReference type="ARBA" id="ARBA00022448"/>
    </source>
</evidence>
<keyword evidence="6" id="KW-0997">Cell inner membrane</keyword>
<dbReference type="PATRIC" id="fig|1397666.3.peg.1780"/>
<evidence type="ECO:0000256" key="11">
    <source>
        <dbReference type="ARBA" id="ARBA00022989"/>
    </source>
</evidence>
<dbReference type="GO" id="GO:0015627">
    <property type="term" value="C:type II protein secretion system complex"/>
    <property type="evidence" value="ECO:0007669"/>
    <property type="project" value="InterPro"/>
</dbReference>
<protein>
    <recommendedName>
        <fullName evidence="13">General secretion pathway protein F</fullName>
    </recommendedName>
</protein>
<proteinExistence type="inferred from homology"/>
<dbReference type="GO" id="GO:0015628">
    <property type="term" value="P:protein secretion by the type II secretion system"/>
    <property type="evidence" value="ECO:0007669"/>
    <property type="project" value="InterPro"/>
</dbReference>
<comment type="caution">
    <text evidence="17">The sequence shown here is derived from an EMBL/GenBank/DDBJ whole genome shotgun (WGS) entry which is preliminary data.</text>
</comment>
<organism evidence="17 18">
    <name type="scientific">Candidatus Micropelagius thuwalensis</name>
    <dbReference type="NCBI Taxonomy" id="1397666"/>
    <lineage>
        <taxon>Bacteria</taxon>
        <taxon>Pseudomonadati</taxon>
        <taxon>Pseudomonadota</taxon>
        <taxon>Alphaproteobacteria</taxon>
        <taxon>PS1 clade</taxon>
        <taxon>Candidatus Micropelagius</taxon>
    </lineage>
</organism>
<name>U2XP29_9PROT</name>
<evidence type="ECO:0000256" key="8">
    <source>
        <dbReference type="ARBA" id="ARBA00022723"/>
    </source>
</evidence>
<evidence type="ECO:0000256" key="3">
    <source>
        <dbReference type="ARBA" id="ARBA00005745"/>
    </source>
</evidence>
<feature type="transmembrane region" description="Helical" evidence="15">
    <location>
        <begin position="189"/>
        <end position="210"/>
    </location>
</feature>
<keyword evidence="18" id="KW-1185">Reference proteome</keyword>
<dbReference type="InterPro" id="IPR011850">
    <property type="entry name" value="T2SS_GspF"/>
</dbReference>
<evidence type="ECO:0000256" key="9">
    <source>
        <dbReference type="ARBA" id="ARBA00022837"/>
    </source>
</evidence>
<evidence type="ECO:0000256" key="12">
    <source>
        <dbReference type="ARBA" id="ARBA00023136"/>
    </source>
</evidence>
<dbReference type="PANTHER" id="PTHR30012">
    <property type="entry name" value="GENERAL SECRETION PATHWAY PROTEIN"/>
    <property type="match status" value="1"/>
</dbReference>
<dbReference type="GO" id="GO:0005886">
    <property type="term" value="C:plasma membrane"/>
    <property type="evidence" value="ECO:0007669"/>
    <property type="project" value="UniProtKB-SubCell"/>
</dbReference>
<keyword evidence="4 14" id="KW-0813">Transport</keyword>
<dbReference type="STRING" id="1397666.RS24_01916"/>
<dbReference type="InterPro" id="IPR018076">
    <property type="entry name" value="T2SS_GspF_dom"/>
</dbReference>
<keyword evidence="10" id="KW-0653">Protein transport</keyword>
<evidence type="ECO:0000256" key="6">
    <source>
        <dbReference type="ARBA" id="ARBA00022519"/>
    </source>
</evidence>
<comment type="function">
    <text evidence="1">Component of the type II secretion system inner membrane complex required for the energy-dependent secretion of extracellular factors such as proteases and toxins from the periplasm.</text>
</comment>
<dbReference type="InterPro" id="IPR042094">
    <property type="entry name" value="T2SS_GspF_sf"/>
</dbReference>
<evidence type="ECO:0000313" key="17">
    <source>
        <dbReference type="EMBL" id="ERL46877.1"/>
    </source>
</evidence>
<accession>U2XP29</accession>
<keyword evidence="12 15" id="KW-0472">Membrane</keyword>
<keyword evidence="11 15" id="KW-1133">Transmembrane helix</keyword>
<dbReference type="FunFam" id="1.20.81.30:FF:000001">
    <property type="entry name" value="Type II secretion system protein F"/>
    <property type="match status" value="2"/>
</dbReference>
<evidence type="ECO:0000256" key="7">
    <source>
        <dbReference type="ARBA" id="ARBA00022692"/>
    </source>
</evidence>
<dbReference type="Pfam" id="PF00482">
    <property type="entry name" value="T2SSF"/>
    <property type="match status" value="2"/>
</dbReference>
<sequence>MPAYQYEALDAQGKKKKGVIAADSLRDARKRLQSKTLFPVSLTEGGRAESSDRLASTSLTARLSSLLSSLSSNSTRSAKISSRDLAMVTRQMATMVGAGLPVDETLQAIAAQSEKTLIRDVLTNIRSRVVEGEKLSEAMKVEATSFDDLYRAMIAAGEASGDLDGILARISEYCDKSEDVRTKVQAAMVYPAVLSVIATGVLVLLMTFVVPKIAVQFESFNAELPALTRFVIGLSDILTHLGPAFLLIIIAAGIGYTAAMRRKPLRLKVHGFWLQLPLIGRLLRVVASARFARTLGTLVEGGSPVPEAILAARETQSNQVVRDAVDGIYKDVREGSALANAFRKSGIFAPLLVYMVAMGEKSGSLPHMLTKTADYLEGEFDGVTRTLMNLLEPAIVVIMGLMVGVIVMSIMLPIMRLNSLVLS</sequence>
<dbReference type="PANTHER" id="PTHR30012:SF0">
    <property type="entry name" value="TYPE II SECRETION SYSTEM PROTEIN F-RELATED"/>
    <property type="match status" value="1"/>
</dbReference>
<reference evidence="17 18" key="1">
    <citation type="journal article" date="2014" name="FEMS Microbiol. Ecol.">
        <title>Genomic differentiation among two strains of the PS1 clade isolated from geographically separated marine habitats.</title>
        <authorList>
            <person name="Jimenez-Infante F."/>
            <person name="Ngugi D.K."/>
            <person name="Alam I."/>
            <person name="Rashid M."/>
            <person name="Baalawi W."/>
            <person name="Kamau A.A."/>
            <person name="Bajic V.B."/>
            <person name="Stingl U."/>
        </authorList>
    </citation>
    <scope>NUCLEOTIDE SEQUENCE [LARGE SCALE GENOMIC DNA]</scope>
    <source>
        <strain evidence="17 18">RS24</strain>
    </source>
</reference>
<keyword evidence="8" id="KW-0479">Metal-binding</keyword>
<evidence type="ECO:0000313" key="18">
    <source>
        <dbReference type="Proteomes" id="UP000016762"/>
    </source>
</evidence>
<evidence type="ECO:0000256" key="2">
    <source>
        <dbReference type="ARBA" id="ARBA00004429"/>
    </source>
</evidence>
<evidence type="ECO:0000256" key="5">
    <source>
        <dbReference type="ARBA" id="ARBA00022475"/>
    </source>
</evidence>
<dbReference type="RefSeq" id="WP_021777853.1">
    <property type="nucleotide sequence ID" value="NZ_AWXE01000004.1"/>
</dbReference>
<evidence type="ECO:0000256" key="10">
    <source>
        <dbReference type="ARBA" id="ARBA00022927"/>
    </source>
</evidence>
<comment type="subcellular location">
    <subcellularLocation>
        <location evidence="2 14">Cell inner membrane</location>
        <topology evidence="2 14">Multi-pass membrane protein</topology>
    </subcellularLocation>
</comment>
<dbReference type="NCBIfam" id="TIGR02120">
    <property type="entry name" value="GspF"/>
    <property type="match status" value="1"/>
</dbReference>
<gene>
    <name evidence="17" type="ORF">RS24_01916</name>
</gene>
<dbReference type="OrthoDB" id="9805682at2"/>
<evidence type="ECO:0000256" key="15">
    <source>
        <dbReference type="SAM" id="Phobius"/>
    </source>
</evidence>
<dbReference type="Gene3D" id="1.20.81.30">
    <property type="entry name" value="Type II secretion system (T2SS), domain F"/>
    <property type="match status" value="2"/>
</dbReference>
<dbReference type="GO" id="GO:0046872">
    <property type="term" value="F:metal ion binding"/>
    <property type="evidence" value="ECO:0007669"/>
    <property type="project" value="UniProtKB-KW"/>
</dbReference>
<dbReference type="Proteomes" id="UP000016762">
    <property type="component" value="Unassembled WGS sequence"/>
</dbReference>
<evidence type="ECO:0000259" key="16">
    <source>
        <dbReference type="Pfam" id="PF00482"/>
    </source>
</evidence>